<evidence type="ECO:0000256" key="3">
    <source>
        <dbReference type="ARBA" id="ARBA00068693"/>
    </source>
</evidence>
<dbReference type="InterPro" id="IPR035892">
    <property type="entry name" value="C2_domain_sf"/>
</dbReference>
<dbReference type="FunFam" id="2.60.40.150:FF:000104">
    <property type="entry name" value="coiled-coil and C2 domain-containing protein 1B"/>
    <property type="match status" value="1"/>
</dbReference>
<dbReference type="CDD" id="cd08690">
    <property type="entry name" value="C2_Freud-1"/>
    <property type="match status" value="1"/>
</dbReference>
<reference evidence="7" key="2">
    <citation type="submission" date="2025-09" db="UniProtKB">
        <authorList>
            <consortium name="Ensembl"/>
        </authorList>
    </citation>
    <scope>IDENTIFICATION</scope>
</reference>
<evidence type="ECO:0000256" key="1">
    <source>
        <dbReference type="ARBA" id="ARBA00010672"/>
    </source>
</evidence>
<feature type="region of interest" description="Disordered" evidence="4">
    <location>
        <begin position="82"/>
        <end position="142"/>
    </location>
</feature>
<sequence>MGLFMDPDDMMKGMEENLDDPDLEAELAALTGGKAVASGRAKPKGKAPLPMEDIARMADECLRDIDDNDDENIEDDEDLLAELQEVVGEGETEEEDSGSTTSSAPPESSEAVTPESPAPQQQSAPVSSAAPGSVQHTLEERLTMYQTALKNAKAAGETSKVRRLERGLKSLQSMLTAAKKGRSVNEADIPPPVATGASAPRPPPPAVPSPPSDASPAECPAPGEESEPAAPPVVPEITVETSAEEEQTSSEAVVNLSERASPEEQPTAQENISEENEATRTMLLERQKEYKMAALRAKKQGDKEQAMQFFRMSKSFDAAIEALGRGETVDLSNLSPSLEAGAGGSAAPVKMSPSNPDVAPSLPTAASAPVTSSAPAPPKDALEALEQRKAKYLEASAQAKASGDDRKARMHDRIAKQYQTAIRAHKLGNRLTLTNSPSLLASLPSRGRNLPKRSRGSWRLSSRRKNWPRPMSTKRLKTKKRRKRRRWGFKAYYFTTVCGYWVFINMFLFLGQARGAQKPLLDLPGAPQRKRTPSPDRRSQKEGLSPTPADQVEFLENRKKQFLKAALQAKQKNDLDQAKTLLRKAKGLDPMIEAARGGKPVDISQVPSPPGDEEDDFIMVNLSDVQLSEKSEEVYTQLAKILKEQFEKCMTFSKQFTHLGNVKETTKFEKMAESCKKSLELLKLSQSRGLPPPKHHFEERAFHTVSIFPELSSTEMVVTIVKGMNLPAPSGIQTNDLDAFVKFDFPYPSTEQAQKHKTSVVKNTNCPEYDQSFTLSINRNHRGFRRLVTSKGLKLELFHKGGFLRSDKPIGTAVVKLEGLENQSEIREIVEVMDGRKHTGGRVEVKVRLREPLSGQDVQTSSVRWLVIDQP</sequence>
<feature type="region of interest" description="Disordered" evidence="4">
    <location>
        <begin position="340"/>
        <end position="378"/>
    </location>
</feature>
<feature type="region of interest" description="Disordered" evidence="4">
    <location>
        <begin position="34"/>
        <end position="53"/>
    </location>
</feature>
<evidence type="ECO:0000259" key="6">
    <source>
        <dbReference type="PROSITE" id="PS50004"/>
    </source>
</evidence>
<comment type="similarity">
    <text evidence="1">Belongs to the CC2D1 family.</text>
</comment>
<feature type="compositionally biased region" description="Low complexity" evidence="4">
    <location>
        <begin position="214"/>
        <end position="223"/>
    </location>
</feature>
<name>A0A8C6TXM3_9GOBI</name>
<evidence type="ECO:0000256" key="2">
    <source>
        <dbReference type="ARBA" id="ARBA00023054"/>
    </source>
</evidence>
<organism evidence="7 8">
    <name type="scientific">Neogobius melanostomus</name>
    <name type="common">round goby</name>
    <dbReference type="NCBI Taxonomy" id="47308"/>
    <lineage>
        <taxon>Eukaryota</taxon>
        <taxon>Metazoa</taxon>
        <taxon>Chordata</taxon>
        <taxon>Craniata</taxon>
        <taxon>Vertebrata</taxon>
        <taxon>Euteleostomi</taxon>
        <taxon>Actinopterygii</taxon>
        <taxon>Neopterygii</taxon>
        <taxon>Teleostei</taxon>
        <taxon>Neoteleostei</taxon>
        <taxon>Acanthomorphata</taxon>
        <taxon>Gobiaria</taxon>
        <taxon>Gobiiformes</taxon>
        <taxon>Gobioidei</taxon>
        <taxon>Gobiidae</taxon>
        <taxon>Benthophilinae</taxon>
        <taxon>Neogobiini</taxon>
        <taxon>Neogobius</taxon>
    </lineage>
</organism>
<keyword evidence="5" id="KW-1133">Transmembrane helix</keyword>
<evidence type="ECO:0000256" key="4">
    <source>
        <dbReference type="SAM" id="MobiDB-lite"/>
    </source>
</evidence>
<feature type="domain" description="C2" evidence="6">
    <location>
        <begin position="691"/>
        <end position="830"/>
    </location>
</feature>
<feature type="transmembrane region" description="Helical" evidence="5">
    <location>
        <begin position="491"/>
        <end position="510"/>
    </location>
</feature>
<keyword evidence="2" id="KW-0175">Coiled coil</keyword>
<feature type="region of interest" description="Disordered" evidence="4">
    <location>
        <begin position="519"/>
        <end position="550"/>
    </location>
</feature>
<protein>
    <recommendedName>
        <fullName evidence="3">Coiled-coil and C2 domain-containing protein 1B</fullName>
    </recommendedName>
</protein>
<evidence type="ECO:0000256" key="5">
    <source>
        <dbReference type="SAM" id="Phobius"/>
    </source>
</evidence>
<feature type="region of interest" description="Disordered" evidence="4">
    <location>
        <begin position="437"/>
        <end position="482"/>
    </location>
</feature>
<dbReference type="PROSITE" id="PS50004">
    <property type="entry name" value="C2"/>
    <property type="match status" value="1"/>
</dbReference>
<dbReference type="SMART" id="SM00685">
    <property type="entry name" value="DM14"/>
    <property type="match status" value="4"/>
</dbReference>
<keyword evidence="8" id="KW-1185">Reference proteome</keyword>
<feature type="compositionally biased region" description="Pro residues" evidence="4">
    <location>
        <begin position="200"/>
        <end position="213"/>
    </location>
</feature>
<dbReference type="SMART" id="SM00239">
    <property type="entry name" value="C2"/>
    <property type="match status" value="1"/>
</dbReference>
<feature type="compositionally biased region" description="Acidic residues" evidence="4">
    <location>
        <begin position="88"/>
        <end position="97"/>
    </location>
</feature>
<dbReference type="PANTHER" id="PTHR13076">
    <property type="entry name" value="COILED-COIL AND C2 DOMAIN-CONTAINING PROTEIN 1-LIKE"/>
    <property type="match status" value="1"/>
</dbReference>
<dbReference type="GO" id="GO:0001227">
    <property type="term" value="F:DNA-binding transcription repressor activity, RNA polymerase II-specific"/>
    <property type="evidence" value="ECO:0007669"/>
    <property type="project" value="InterPro"/>
</dbReference>
<feature type="compositionally biased region" description="Basic residues" evidence="4">
    <location>
        <begin position="449"/>
        <end position="482"/>
    </location>
</feature>
<dbReference type="Gene3D" id="2.60.40.150">
    <property type="entry name" value="C2 domain"/>
    <property type="match status" value="1"/>
</dbReference>
<keyword evidence="5" id="KW-0472">Membrane</keyword>
<evidence type="ECO:0000313" key="7">
    <source>
        <dbReference type="Ensembl" id="ENSNMLP00000026454.1"/>
    </source>
</evidence>
<dbReference type="Ensembl" id="ENSNMLT00000029568.1">
    <property type="protein sequence ID" value="ENSNMLP00000026454.1"/>
    <property type="gene ID" value="ENSNMLG00000016876.1"/>
</dbReference>
<feature type="region of interest" description="Disordered" evidence="4">
    <location>
        <begin position="172"/>
        <end position="278"/>
    </location>
</feature>
<accession>A0A8C6TXM3</accession>
<dbReference type="PANTHER" id="PTHR13076:SF5">
    <property type="entry name" value="COILED-COIL AND C2 DOMAIN-CONTAINING PROTEIN 1B"/>
    <property type="match status" value="1"/>
</dbReference>
<dbReference type="AlphaFoldDB" id="A0A8C6TXM3"/>
<proteinExistence type="inferred from homology"/>
<evidence type="ECO:0000313" key="8">
    <source>
        <dbReference type="Proteomes" id="UP000694523"/>
    </source>
</evidence>
<feature type="compositionally biased region" description="Low complexity" evidence="4">
    <location>
        <begin position="358"/>
        <end position="374"/>
    </location>
</feature>
<dbReference type="Proteomes" id="UP000694523">
    <property type="component" value="Unplaced"/>
</dbReference>
<keyword evidence="5" id="KW-0812">Transmembrane</keyword>
<dbReference type="InterPro" id="IPR006608">
    <property type="entry name" value="CC2D1A/B_DM14"/>
</dbReference>
<feature type="compositionally biased region" description="Low complexity" evidence="4">
    <location>
        <begin position="98"/>
        <end position="135"/>
    </location>
</feature>
<dbReference type="InterPro" id="IPR037772">
    <property type="entry name" value="C2_Freud"/>
</dbReference>
<dbReference type="InterPro" id="IPR039725">
    <property type="entry name" value="CC2D1A/B"/>
</dbReference>
<dbReference type="Pfam" id="PF21528">
    <property type="entry name" value="CC2D1A-B_DM14"/>
    <property type="match status" value="4"/>
</dbReference>
<dbReference type="Pfam" id="PF00168">
    <property type="entry name" value="C2"/>
    <property type="match status" value="1"/>
</dbReference>
<dbReference type="InterPro" id="IPR000008">
    <property type="entry name" value="C2_dom"/>
</dbReference>
<reference evidence="7" key="1">
    <citation type="submission" date="2025-08" db="UniProtKB">
        <authorList>
            <consortium name="Ensembl"/>
        </authorList>
    </citation>
    <scope>IDENTIFICATION</scope>
</reference>
<dbReference type="SUPFAM" id="SSF49562">
    <property type="entry name" value="C2 domain (Calcium/lipid-binding domain, CaLB)"/>
    <property type="match status" value="1"/>
</dbReference>